<keyword evidence="2" id="KW-1185">Reference proteome</keyword>
<accession>A0A182YRV7</accession>
<proteinExistence type="predicted"/>
<evidence type="ECO:0000313" key="2">
    <source>
        <dbReference type="Proteomes" id="UP000076408"/>
    </source>
</evidence>
<dbReference type="PANTHER" id="PTHR47331">
    <property type="entry name" value="PHD-TYPE DOMAIN-CONTAINING PROTEIN"/>
    <property type="match status" value="1"/>
</dbReference>
<name>A0A182YRV7_ANOST</name>
<dbReference type="AlphaFoldDB" id="A0A182YRV7"/>
<dbReference type="Proteomes" id="UP000076408">
    <property type="component" value="Unassembled WGS sequence"/>
</dbReference>
<dbReference type="STRING" id="30069.A0A182YRV7"/>
<evidence type="ECO:0000313" key="1">
    <source>
        <dbReference type="EnsemblMetazoa" id="ASTEI11193-PA"/>
    </source>
</evidence>
<organism evidence="1 2">
    <name type="scientific">Anopheles stephensi</name>
    <name type="common">Indo-Pakistan malaria mosquito</name>
    <dbReference type="NCBI Taxonomy" id="30069"/>
    <lineage>
        <taxon>Eukaryota</taxon>
        <taxon>Metazoa</taxon>
        <taxon>Ecdysozoa</taxon>
        <taxon>Arthropoda</taxon>
        <taxon>Hexapoda</taxon>
        <taxon>Insecta</taxon>
        <taxon>Pterygota</taxon>
        <taxon>Neoptera</taxon>
        <taxon>Endopterygota</taxon>
        <taxon>Diptera</taxon>
        <taxon>Nematocera</taxon>
        <taxon>Culicoidea</taxon>
        <taxon>Culicidae</taxon>
        <taxon>Anophelinae</taxon>
        <taxon>Anopheles</taxon>
    </lineage>
</organism>
<dbReference type="VEuPathDB" id="VectorBase:ASTEI11193"/>
<reference evidence="2" key="1">
    <citation type="journal article" date="2014" name="Genome Biol.">
        <title>Genome analysis of a major urban malaria vector mosquito, Anopheles stephensi.</title>
        <authorList>
            <person name="Jiang X."/>
            <person name="Peery A."/>
            <person name="Hall A.B."/>
            <person name="Sharma A."/>
            <person name="Chen X.G."/>
            <person name="Waterhouse R.M."/>
            <person name="Komissarov A."/>
            <person name="Riehle M.M."/>
            <person name="Shouche Y."/>
            <person name="Sharakhova M.V."/>
            <person name="Lawson D."/>
            <person name="Pakpour N."/>
            <person name="Arensburger P."/>
            <person name="Davidson V.L."/>
            <person name="Eiglmeier K."/>
            <person name="Emrich S."/>
            <person name="George P."/>
            <person name="Kennedy R.C."/>
            <person name="Mane S.P."/>
            <person name="Maslen G."/>
            <person name="Oringanje C."/>
            <person name="Qi Y."/>
            <person name="Settlage R."/>
            <person name="Tojo M."/>
            <person name="Tubio J.M."/>
            <person name="Unger M.F."/>
            <person name="Wang B."/>
            <person name="Vernick K.D."/>
            <person name="Ribeiro J.M."/>
            <person name="James A.A."/>
            <person name="Michel K."/>
            <person name="Riehle M.A."/>
            <person name="Luckhart S."/>
            <person name="Sharakhov I.V."/>
            <person name="Tu Z."/>
        </authorList>
    </citation>
    <scope>NUCLEOTIDE SEQUENCE [LARGE SCALE GENOMIC DNA]</scope>
    <source>
        <strain evidence="2">Indian</strain>
    </source>
</reference>
<dbReference type="GO" id="GO:0071897">
    <property type="term" value="P:DNA biosynthetic process"/>
    <property type="evidence" value="ECO:0007669"/>
    <property type="project" value="UniProtKB-ARBA"/>
</dbReference>
<dbReference type="EnsemblMetazoa" id="ASTEI11193-RA">
    <property type="protein sequence ID" value="ASTEI11193-PA"/>
    <property type="gene ID" value="ASTEI11193"/>
</dbReference>
<reference evidence="1" key="2">
    <citation type="submission" date="2020-05" db="UniProtKB">
        <authorList>
            <consortium name="EnsemblMetazoa"/>
        </authorList>
    </citation>
    <scope>IDENTIFICATION</scope>
    <source>
        <strain evidence="1">Indian</strain>
    </source>
</reference>
<dbReference type="InterPro" id="IPR043502">
    <property type="entry name" value="DNA/RNA_pol_sf"/>
</dbReference>
<protein>
    <submittedName>
        <fullName evidence="1">Uncharacterized protein</fullName>
    </submittedName>
</protein>
<dbReference type="SUPFAM" id="SSF56672">
    <property type="entry name" value="DNA/RNA polymerases"/>
    <property type="match status" value="1"/>
</dbReference>
<sequence>MFFQVKMKAENQRSHLFFWDGKVTPNEEPTTYAVRVTTFGATISPAECIKYEHCVDDMLVSSETNEESAQLVETVRHIHAKAGFEIRNWTSNSQAVLKQIRWGVSPEDSRGVALKTSTEKVLDI</sequence>